<dbReference type="Proteomes" id="UP001519460">
    <property type="component" value="Unassembled WGS sequence"/>
</dbReference>
<dbReference type="EMBL" id="JACVVK020000203">
    <property type="protein sequence ID" value="KAK7484830.1"/>
    <property type="molecule type" value="Genomic_DNA"/>
</dbReference>
<organism evidence="1 2">
    <name type="scientific">Batillaria attramentaria</name>
    <dbReference type="NCBI Taxonomy" id="370345"/>
    <lineage>
        <taxon>Eukaryota</taxon>
        <taxon>Metazoa</taxon>
        <taxon>Spiralia</taxon>
        <taxon>Lophotrochozoa</taxon>
        <taxon>Mollusca</taxon>
        <taxon>Gastropoda</taxon>
        <taxon>Caenogastropoda</taxon>
        <taxon>Sorbeoconcha</taxon>
        <taxon>Cerithioidea</taxon>
        <taxon>Batillariidae</taxon>
        <taxon>Batillaria</taxon>
    </lineage>
</organism>
<protein>
    <submittedName>
        <fullName evidence="1">Uncharacterized protein</fullName>
    </submittedName>
</protein>
<dbReference type="AlphaFoldDB" id="A0ABD0KCK6"/>
<name>A0ABD0KCK6_9CAEN</name>
<evidence type="ECO:0000313" key="2">
    <source>
        <dbReference type="Proteomes" id="UP001519460"/>
    </source>
</evidence>
<proteinExistence type="predicted"/>
<keyword evidence="2" id="KW-1185">Reference proteome</keyword>
<reference evidence="1 2" key="1">
    <citation type="journal article" date="2023" name="Sci. Data">
        <title>Genome assembly of the Korean intertidal mud-creeper Batillaria attramentaria.</title>
        <authorList>
            <person name="Patra A.K."/>
            <person name="Ho P.T."/>
            <person name="Jun S."/>
            <person name="Lee S.J."/>
            <person name="Kim Y."/>
            <person name="Won Y.J."/>
        </authorList>
    </citation>
    <scope>NUCLEOTIDE SEQUENCE [LARGE SCALE GENOMIC DNA]</scope>
    <source>
        <strain evidence="1">Wonlab-2016</strain>
    </source>
</reference>
<accession>A0ABD0KCK6</accession>
<evidence type="ECO:0000313" key="1">
    <source>
        <dbReference type="EMBL" id="KAK7484830.1"/>
    </source>
</evidence>
<sequence length="104" mass="11872">MKCLHGDSISQNINTPYQAPLRTIKIPRRQNFTEHQNATISAASTNRNTPRRQNFIVHENSRLSTDWNNQATSDSRDTFDLCSHYVAFVEDLDNFSARIAFTAA</sequence>
<gene>
    <name evidence="1" type="ORF">BaRGS_00023873</name>
</gene>
<comment type="caution">
    <text evidence="1">The sequence shown here is derived from an EMBL/GenBank/DDBJ whole genome shotgun (WGS) entry which is preliminary data.</text>
</comment>